<keyword evidence="8" id="KW-1185">Reference proteome</keyword>
<keyword evidence="3 6" id="KW-0812">Transmembrane</keyword>
<reference evidence="7 8" key="1">
    <citation type="submission" date="2015-07" db="EMBL/GenBank/DDBJ databases">
        <title>Genome sequence of Leptolinea tardivitalis DSM 16556.</title>
        <authorList>
            <person name="Hemp J."/>
            <person name="Ward L.M."/>
            <person name="Pace L.A."/>
            <person name="Fischer W.W."/>
        </authorList>
    </citation>
    <scope>NUCLEOTIDE SEQUENCE [LARGE SCALE GENOMIC DNA]</scope>
    <source>
        <strain evidence="7 8">YMTK-2</strain>
    </source>
</reference>
<evidence type="ECO:0000256" key="3">
    <source>
        <dbReference type="ARBA" id="ARBA00022692"/>
    </source>
</evidence>
<dbReference type="EMBL" id="LGCK01000014">
    <property type="protein sequence ID" value="KPL70246.1"/>
    <property type="molecule type" value="Genomic_DNA"/>
</dbReference>
<comment type="caution">
    <text evidence="7">The sequence shown here is derived from an EMBL/GenBank/DDBJ whole genome shotgun (WGS) entry which is preliminary data.</text>
</comment>
<dbReference type="InterPro" id="IPR050833">
    <property type="entry name" value="Poly_Biosynth_Transport"/>
</dbReference>
<feature type="transmembrane region" description="Helical" evidence="6">
    <location>
        <begin position="104"/>
        <end position="122"/>
    </location>
</feature>
<evidence type="ECO:0000256" key="4">
    <source>
        <dbReference type="ARBA" id="ARBA00022989"/>
    </source>
</evidence>
<keyword evidence="4 6" id="KW-1133">Transmembrane helix</keyword>
<keyword evidence="5 6" id="KW-0472">Membrane</keyword>
<evidence type="ECO:0008006" key="9">
    <source>
        <dbReference type="Google" id="ProtNLM"/>
    </source>
</evidence>
<organism evidence="7 8">
    <name type="scientific">Leptolinea tardivitalis</name>
    <dbReference type="NCBI Taxonomy" id="229920"/>
    <lineage>
        <taxon>Bacteria</taxon>
        <taxon>Bacillati</taxon>
        <taxon>Chloroflexota</taxon>
        <taxon>Anaerolineae</taxon>
        <taxon>Anaerolineales</taxon>
        <taxon>Anaerolineaceae</taxon>
        <taxon>Leptolinea</taxon>
    </lineage>
</organism>
<evidence type="ECO:0000313" key="8">
    <source>
        <dbReference type="Proteomes" id="UP000050430"/>
    </source>
</evidence>
<gene>
    <name evidence="7" type="ORF">ADM99_13800</name>
</gene>
<sequence length="454" mass="49887">MNGWLDRWRQDHVLGRVVKNSGYLFTSNVISALLSILTANLLGVRVFGVLGIVISTVSNVNRLLSFRMGDVVVKYMSDHLAKDEKQAAAAVVKASALIEGVTSLLAYGILAALAPLAARYLADDPTTVPLFLIYGLSILSNITTETATGILQIGGHYRSQAMINFLQSVATAAIIVVAYFTKTGLMTVMLAYLTGKVILGLAPILLAIYWLPKMLGADWFKAPFNLLPPKSEFLKFSLSTNFSSTINMVARDSEVLWVGYFFSPLEAGYFKTALAIINLVVMPITPFISTTYPEITRCVAQFKWDNLRRLLQRVTLIAAAWTGAVAFGLLLFGKPVLFQNWLIFGKTIHIYRPEFLPSFPVLMILLIGFGTANILFWNRPLLLALGRAEVPLRVGFWGMVVKVALAFLLLPGAGYLTEAWLLSAYFVFTVGMIIVQGFQTLRKVESVSPLPASS</sequence>
<dbReference type="OrthoDB" id="151008at2"/>
<name>A0A0P6XGN1_9CHLR</name>
<dbReference type="GO" id="GO:0005886">
    <property type="term" value="C:plasma membrane"/>
    <property type="evidence" value="ECO:0007669"/>
    <property type="project" value="UniProtKB-SubCell"/>
</dbReference>
<dbReference type="Proteomes" id="UP000050430">
    <property type="component" value="Unassembled WGS sequence"/>
</dbReference>
<accession>A0A0P6XGN1</accession>
<evidence type="ECO:0000313" key="7">
    <source>
        <dbReference type="EMBL" id="KPL70246.1"/>
    </source>
</evidence>
<dbReference type="PANTHER" id="PTHR30250:SF11">
    <property type="entry name" value="O-ANTIGEN TRANSPORTER-RELATED"/>
    <property type="match status" value="1"/>
</dbReference>
<comment type="subcellular location">
    <subcellularLocation>
        <location evidence="1">Cell membrane</location>
        <topology evidence="1">Multi-pass membrane protein</topology>
    </subcellularLocation>
</comment>
<evidence type="ECO:0000256" key="2">
    <source>
        <dbReference type="ARBA" id="ARBA00022475"/>
    </source>
</evidence>
<protein>
    <recommendedName>
        <fullName evidence="9">Polysaccharide biosynthesis protein</fullName>
    </recommendedName>
</protein>
<feature type="transmembrane region" description="Helical" evidence="6">
    <location>
        <begin position="419"/>
        <end position="438"/>
    </location>
</feature>
<evidence type="ECO:0000256" key="5">
    <source>
        <dbReference type="ARBA" id="ARBA00023136"/>
    </source>
</evidence>
<dbReference type="STRING" id="229920.ADM99_13800"/>
<dbReference type="PANTHER" id="PTHR30250">
    <property type="entry name" value="PST FAMILY PREDICTED COLANIC ACID TRANSPORTER"/>
    <property type="match status" value="1"/>
</dbReference>
<feature type="transmembrane region" description="Helical" evidence="6">
    <location>
        <begin position="310"/>
        <end position="332"/>
    </location>
</feature>
<dbReference type="Pfam" id="PF13440">
    <property type="entry name" value="Polysacc_synt_3"/>
    <property type="match status" value="1"/>
</dbReference>
<feature type="transmembrane region" description="Helical" evidence="6">
    <location>
        <begin position="163"/>
        <end position="181"/>
    </location>
</feature>
<evidence type="ECO:0000256" key="6">
    <source>
        <dbReference type="SAM" id="Phobius"/>
    </source>
</evidence>
<feature type="transmembrane region" description="Helical" evidence="6">
    <location>
        <begin position="29"/>
        <end position="57"/>
    </location>
</feature>
<feature type="transmembrane region" description="Helical" evidence="6">
    <location>
        <begin position="128"/>
        <end position="151"/>
    </location>
</feature>
<dbReference type="RefSeq" id="WP_062422108.1">
    <property type="nucleotide sequence ID" value="NZ_BBYA01000010.1"/>
</dbReference>
<evidence type="ECO:0000256" key="1">
    <source>
        <dbReference type="ARBA" id="ARBA00004651"/>
    </source>
</evidence>
<feature type="transmembrane region" description="Helical" evidence="6">
    <location>
        <begin position="270"/>
        <end position="289"/>
    </location>
</feature>
<feature type="transmembrane region" description="Helical" evidence="6">
    <location>
        <begin position="359"/>
        <end position="378"/>
    </location>
</feature>
<dbReference type="AlphaFoldDB" id="A0A0P6XGN1"/>
<keyword evidence="2" id="KW-1003">Cell membrane</keyword>
<feature type="transmembrane region" description="Helical" evidence="6">
    <location>
        <begin position="187"/>
        <end position="212"/>
    </location>
</feature>
<proteinExistence type="predicted"/>
<feature type="transmembrane region" description="Helical" evidence="6">
    <location>
        <begin position="390"/>
        <end position="413"/>
    </location>
</feature>